<sequence length="230" mass="26450">MEVIKSAGLYLSSAFIIFGGGLAYIPQTYKIYTRGSAKGFSTLTCMILLIANTVRLFFWYGVRFESQLLAQSIFMFLVMLGVMWVCVRAEGEREERRIWGRGLYKHFWRWTRFIDYLTFTIGLITFLTFLTFLINTDGYYTVLGYVALVTESGMGLPQLLGNWSSKSTQGMSVSMVMMWLFGDIYKTSYFIIRETPIQFLVCGGTQVTLDLMVLLQVAWYRGVIKPEIQI</sequence>
<feature type="transmembrane region" description="Helical" evidence="5">
    <location>
        <begin position="68"/>
        <end position="87"/>
    </location>
</feature>
<dbReference type="FunFam" id="1.20.1280.290:FF:000005">
    <property type="entry name" value="PQ-loop repeat-containing protein 1"/>
    <property type="match status" value="1"/>
</dbReference>
<dbReference type="AlphaFoldDB" id="A0AAV7KLS0"/>
<feature type="transmembrane region" description="Helical" evidence="5">
    <location>
        <begin position="113"/>
        <end position="134"/>
    </location>
</feature>
<dbReference type="GO" id="GO:0005802">
    <property type="term" value="C:trans-Golgi network"/>
    <property type="evidence" value="ECO:0007669"/>
    <property type="project" value="TreeGrafter"/>
</dbReference>
<dbReference type="Gene3D" id="1.20.1280.290">
    <property type="match status" value="2"/>
</dbReference>
<dbReference type="GO" id="GO:0045332">
    <property type="term" value="P:phospholipid translocation"/>
    <property type="evidence" value="ECO:0007669"/>
    <property type="project" value="TreeGrafter"/>
</dbReference>
<evidence type="ECO:0000256" key="3">
    <source>
        <dbReference type="ARBA" id="ARBA00022989"/>
    </source>
</evidence>
<reference evidence="6 7" key="1">
    <citation type="journal article" date="2023" name="BMC Biol.">
        <title>The compact genome of the sponge Oopsacas minuta (Hexactinellida) is lacking key metazoan core genes.</title>
        <authorList>
            <person name="Santini S."/>
            <person name="Schenkelaars Q."/>
            <person name="Jourda C."/>
            <person name="Duchesne M."/>
            <person name="Belahbib H."/>
            <person name="Rocher C."/>
            <person name="Selva M."/>
            <person name="Riesgo A."/>
            <person name="Vervoort M."/>
            <person name="Leys S.P."/>
            <person name="Kodjabachian L."/>
            <person name="Le Bivic A."/>
            <person name="Borchiellini C."/>
            <person name="Claverie J.M."/>
            <person name="Renard E."/>
        </authorList>
    </citation>
    <scope>NUCLEOTIDE SEQUENCE [LARGE SCALE GENOMIC DNA]</scope>
    <source>
        <strain evidence="6">SPO-2</strain>
    </source>
</reference>
<feature type="transmembrane region" description="Helical" evidence="5">
    <location>
        <begin position="6"/>
        <end position="25"/>
    </location>
</feature>
<evidence type="ECO:0000313" key="6">
    <source>
        <dbReference type="EMBL" id="KAI6661239.1"/>
    </source>
</evidence>
<keyword evidence="2 5" id="KW-0812">Transmembrane</keyword>
<protein>
    <submittedName>
        <fullName evidence="6">PQ-loop repeat-containing protein 1-like isoform X4</fullName>
    </submittedName>
</protein>
<feature type="transmembrane region" description="Helical" evidence="5">
    <location>
        <begin position="37"/>
        <end position="62"/>
    </location>
</feature>
<dbReference type="PANTHER" id="PTHR14856">
    <property type="entry name" value="PQ-LOOP REPEAT-CONTAINING PROTEIN 1-LIKE PROTEIN"/>
    <property type="match status" value="1"/>
</dbReference>
<gene>
    <name evidence="6" type="ORF">LOD99_10109</name>
</gene>
<evidence type="ECO:0000256" key="4">
    <source>
        <dbReference type="ARBA" id="ARBA00023136"/>
    </source>
</evidence>
<dbReference type="GO" id="GO:0042147">
    <property type="term" value="P:retrograde transport, endosome to Golgi"/>
    <property type="evidence" value="ECO:0007669"/>
    <property type="project" value="TreeGrafter"/>
</dbReference>
<evidence type="ECO:0000256" key="1">
    <source>
        <dbReference type="ARBA" id="ARBA00004141"/>
    </source>
</evidence>
<name>A0AAV7KLS0_9METZ</name>
<evidence type="ECO:0000256" key="2">
    <source>
        <dbReference type="ARBA" id="ARBA00022692"/>
    </source>
</evidence>
<proteinExistence type="predicted"/>
<evidence type="ECO:0000256" key="5">
    <source>
        <dbReference type="SAM" id="Phobius"/>
    </source>
</evidence>
<dbReference type="EMBL" id="JAKMXF010000018">
    <property type="protein sequence ID" value="KAI6661239.1"/>
    <property type="molecule type" value="Genomic_DNA"/>
</dbReference>
<dbReference type="GO" id="GO:0016020">
    <property type="term" value="C:membrane"/>
    <property type="evidence" value="ECO:0007669"/>
    <property type="project" value="UniProtKB-SubCell"/>
</dbReference>
<dbReference type="GO" id="GO:0005768">
    <property type="term" value="C:endosome"/>
    <property type="evidence" value="ECO:0007669"/>
    <property type="project" value="TreeGrafter"/>
</dbReference>
<dbReference type="SMART" id="SM00679">
    <property type="entry name" value="CTNS"/>
    <property type="match status" value="2"/>
</dbReference>
<dbReference type="Pfam" id="PF04193">
    <property type="entry name" value="PQ-loop"/>
    <property type="match status" value="2"/>
</dbReference>
<dbReference type="InterPro" id="IPR006603">
    <property type="entry name" value="PQ-loop_rpt"/>
</dbReference>
<accession>A0AAV7KLS0</accession>
<keyword evidence="4 5" id="KW-0472">Membrane</keyword>
<keyword evidence="7" id="KW-1185">Reference proteome</keyword>
<dbReference type="PANTHER" id="PTHR14856:SF9">
    <property type="entry name" value="PQ-LOOP REPEAT-CONTAINING PROTEIN 1"/>
    <property type="match status" value="1"/>
</dbReference>
<dbReference type="GO" id="GO:0005829">
    <property type="term" value="C:cytosol"/>
    <property type="evidence" value="ECO:0007669"/>
    <property type="project" value="GOC"/>
</dbReference>
<organism evidence="6 7">
    <name type="scientific">Oopsacas minuta</name>
    <dbReference type="NCBI Taxonomy" id="111878"/>
    <lineage>
        <taxon>Eukaryota</taxon>
        <taxon>Metazoa</taxon>
        <taxon>Porifera</taxon>
        <taxon>Hexactinellida</taxon>
        <taxon>Hexasterophora</taxon>
        <taxon>Lyssacinosida</taxon>
        <taxon>Leucopsacidae</taxon>
        <taxon>Oopsacas</taxon>
    </lineage>
</organism>
<comment type="subcellular location">
    <subcellularLocation>
        <location evidence="1">Membrane</location>
        <topology evidence="1">Multi-pass membrane protein</topology>
    </subcellularLocation>
</comment>
<dbReference type="InterPro" id="IPR052241">
    <property type="entry name" value="SLC66/Scramblase_ANY1"/>
</dbReference>
<dbReference type="Proteomes" id="UP001165289">
    <property type="component" value="Unassembled WGS sequence"/>
</dbReference>
<keyword evidence="3 5" id="KW-1133">Transmembrane helix</keyword>
<evidence type="ECO:0000313" key="7">
    <source>
        <dbReference type="Proteomes" id="UP001165289"/>
    </source>
</evidence>
<comment type="caution">
    <text evidence="6">The sequence shown here is derived from an EMBL/GenBank/DDBJ whole genome shotgun (WGS) entry which is preliminary data.</text>
</comment>